<dbReference type="AlphaFoldDB" id="A0A916XTY7"/>
<accession>A0A916XTY7</accession>
<comment type="caution">
    <text evidence="1">The sequence shown here is derived from an EMBL/GenBank/DDBJ whole genome shotgun (WGS) entry which is preliminary data.</text>
</comment>
<dbReference type="Gene3D" id="3.40.50.620">
    <property type="entry name" value="HUPs"/>
    <property type="match status" value="1"/>
</dbReference>
<reference evidence="1" key="2">
    <citation type="submission" date="2020-09" db="EMBL/GenBank/DDBJ databases">
        <authorList>
            <person name="Sun Q."/>
            <person name="Zhou Y."/>
        </authorList>
    </citation>
    <scope>NUCLEOTIDE SEQUENCE</scope>
    <source>
        <strain evidence="1">CGMCC 1.15493</strain>
    </source>
</reference>
<organism evidence="1 2">
    <name type="scientific">Aureimonas glaciei</name>
    <dbReference type="NCBI Taxonomy" id="1776957"/>
    <lineage>
        <taxon>Bacteria</taxon>
        <taxon>Pseudomonadati</taxon>
        <taxon>Pseudomonadota</taxon>
        <taxon>Alphaproteobacteria</taxon>
        <taxon>Hyphomicrobiales</taxon>
        <taxon>Aurantimonadaceae</taxon>
        <taxon>Aureimonas</taxon>
    </lineage>
</organism>
<name>A0A916XTY7_9HYPH</name>
<dbReference type="EMBL" id="BMJJ01000002">
    <property type="protein sequence ID" value="GGD09575.1"/>
    <property type="molecule type" value="Genomic_DNA"/>
</dbReference>
<protein>
    <submittedName>
        <fullName evidence="1">Uncharacterized protein</fullName>
    </submittedName>
</protein>
<evidence type="ECO:0000313" key="2">
    <source>
        <dbReference type="Proteomes" id="UP000613160"/>
    </source>
</evidence>
<proteinExistence type="predicted"/>
<evidence type="ECO:0000313" key="1">
    <source>
        <dbReference type="EMBL" id="GGD09575.1"/>
    </source>
</evidence>
<gene>
    <name evidence="1" type="ORF">GCM10011335_10600</name>
</gene>
<keyword evidence="2" id="KW-1185">Reference proteome</keyword>
<dbReference type="InterPro" id="IPR014729">
    <property type="entry name" value="Rossmann-like_a/b/a_fold"/>
</dbReference>
<reference evidence="1" key="1">
    <citation type="journal article" date="2014" name="Int. J. Syst. Evol. Microbiol.">
        <title>Complete genome sequence of Corynebacterium casei LMG S-19264T (=DSM 44701T), isolated from a smear-ripened cheese.</title>
        <authorList>
            <consortium name="US DOE Joint Genome Institute (JGI-PGF)"/>
            <person name="Walter F."/>
            <person name="Albersmeier A."/>
            <person name="Kalinowski J."/>
            <person name="Ruckert C."/>
        </authorList>
    </citation>
    <scope>NUCLEOTIDE SEQUENCE</scope>
    <source>
        <strain evidence="1">CGMCC 1.15493</strain>
    </source>
</reference>
<dbReference type="Proteomes" id="UP000613160">
    <property type="component" value="Unassembled WGS sequence"/>
</dbReference>
<sequence>MRAQRALAPGLVLLRPFLDIPGPVLKASLGSHPAVDDPSNRDPRFDRARLRQALAVCAFDRDAVLAAIARHAAARDAADRRLSDCLRAFGADRKLAVRPVGTVEIDRQALATLAPETAADLLARILRAVGGGDYPPQHAARARLWARLSEDNPSPVAATLGGVAVRGDRTLHFAREFGRAGPMGVTVTGPAPTLFDGRFDVDTAGLEDQAVLLVPLGRLGRGNAIEKTLPVALDAAGRPIAAPACLHAKLGPGVGTLALQERLSWRLQADLPSHSASA</sequence>